<dbReference type="GO" id="GO:0016805">
    <property type="term" value="F:dipeptidase activity"/>
    <property type="evidence" value="ECO:0007669"/>
    <property type="project" value="UniProtKB-KW"/>
</dbReference>
<dbReference type="PANTHER" id="PTHR12994:SF17">
    <property type="entry name" value="LD30995P"/>
    <property type="match status" value="1"/>
</dbReference>
<feature type="chain" id="PRO_5038525560" description="Dipeptidase" evidence="2">
    <location>
        <begin position="24"/>
        <end position="582"/>
    </location>
</feature>
<comment type="caution">
    <text evidence="3">The sequence shown here is derived from an EMBL/GenBank/DDBJ whole genome shotgun (WGS) entry which is preliminary data.</text>
</comment>
<comment type="catalytic activity">
    <reaction evidence="1">
        <text>an L-aminoacyl-L-amino acid + H2O = 2 an L-alpha-amino acid</text>
        <dbReference type="Rhea" id="RHEA:48940"/>
        <dbReference type="ChEBI" id="CHEBI:15377"/>
        <dbReference type="ChEBI" id="CHEBI:59869"/>
        <dbReference type="ChEBI" id="CHEBI:77460"/>
    </reaction>
</comment>
<dbReference type="EC" id="3.4.-.-" evidence="1"/>
<organism evidence="3 4">
    <name type="scientific">Candidatus Onthomorpha intestinigallinarum</name>
    <dbReference type="NCBI Taxonomy" id="2840880"/>
    <lineage>
        <taxon>Bacteria</taxon>
        <taxon>Pseudomonadati</taxon>
        <taxon>Bacteroidota</taxon>
        <taxon>Bacteroidia</taxon>
        <taxon>Bacteroidales</taxon>
        <taxon>Candidatus Onthomorpha</taxon>
    </lineage>
</organism>
<dbReference type="InterPro" id="IPR005322">
    <property type="entry name" value="Peptidase_C69"/>
</dbReference>
<keyword evidence="1" id="KW-0224">Dipeptidase</keyword>
<evidence type="ECO:0000256" key="1">
    <source>
        <dbReference type="RuleBase" id="RU364089"/>
    </source>
</evidence>
<keyword evidence="1" id="KW-0645">Protease</keyword>
<evidence type="ECO:0000313" key="3">
    <source>
        <dbReference type="EMBL" id="HIW87386.1"/>
    </source>
</evidence>
<feature type="signal peptide" evidence="2">
    <location>
        <begin position="1"/>
        <end position="23"/>
    </location>
</feature>
<gene>
    <name evidence="3" type="ORF">IAC47_03835</name>
</gene>
<keyword evidence="1" id="KW-0378">Hydrolase</keyword>
<comment type="similarity">
    <text evidence="1">Belongs to the peptidase C69 family.</text>
</comment>
<dbReference type="Proteomes" id="UP000824267">
    <property type="component" value="Unassembled WGS sequence"/>
</dbReference>
<sequence>MNKKITIVALIAAMFGLVTASYACTSFLVTKGASKDGSTMITYAADSHTLYGELYYNRAAQYPAGTMIQIIDWDSGKPLIKIPQVANTYTTVGNMNQWGLTISETTYGGRGELVDTTGGIDYGSIIYLTLQRAKNAREAIKQIAEFVETYGYASSGESFSIADENEVWIMELIGKGAPVYNKKGKIDKRWTKGAVWVAMRVPDGYICGHANQARITTFPLEQKKSFKSISSKNIKEIFRPEVEVVYAEDVITFARLKNYFNGEDKDFSFSDTYAPLNFSGARGCEARVYAAFLRCNKSMIKYQDYAMGYDLKPESRMPLWVKPDNKLSVKDVMELMRDHYEGTPMDMSKDLGAGPFACPYRWRPMDFEVDGQKYIHERATSTQQTGFSFVAQSRSWMPNPAKGILWFGVDDTYSTVYVPMYCSINEVPECFAEGNGNMTTYSETSAFWLFNTVSNMAYSRYSDMIKDIRKEQSKLEETFLKESKALDDKILKTKDETEIKNMITGFSNEKAQQTMKAWKSLSQFLLVKYIDGNIKKEKNGVFEESPYRKGQCVFPEQPEYPKQWYKMIINDNGKTLKVPNEE</sequence>
<evidence type="ECO:0000313" key="4">
    <source>
        <dbReference type="Proteomes" id="UP000824267"/>
    </source>
</evidence>
<dbReference type="EMBL" id="DXGG01000127">
    <property type="protein sequence ID" value="HIW87386.1"/>
    <property type="molecule type" value="Genomic_DNA"/>
</dbReference>
<dbReference type="Pfam" id="PF03577">
    <property type="entry name" value="Peptidase_C69"/>
    <property type="match status" value="1"/>
</dbReference>
<proteinExistence type="inferred from homology"/>
<dbReference type="GO" id="GO:0006508">
    <property type="term" value="P:proteolysis"/>
    <property type="evidence" value="ECO:0007669"/>
    <property type="project" value="UniProtKB-KW"/>
</dbReference>
<dbReference type="PANTHER" id="PTHR12994">
    <property type="entry name" value="SECERNIN"/>
    <property type="match status" value="1"/>
</dbReference>
<dbReference type="Gene3D" id="3.60.60.10">
    <property type="entry name" value="Penicillin V Acylase, Chain A"/>
    <property type="match status" value="1"/>
</dbReference>
<accession>A0A9D1RIU1</accession>
<protein>
    <recommendedName>
        <fullName evidence="1">Dipeptidase</fullName>
        <ecNumber evidence="1">3.4.-.-</ecNumber>
    </recommendedName>
</protein>
<evidence type="ECO:0000256" key="2">
    <source>
        <dbReference type="SAM" id="SignalP"/>
    </source>
</evidence>
<reference evidence="3" key="1">
    <citation type="journal article" date="2021" name="PeerJ">
        <title>Extensive microbial diversity within the chicken gut microbiome revealed by metagenomics and culture.</title>
        <authorList>
            <person name="Gilroy R."/>
            <person name="Ravi A."/>
            <person name="Getino M."/>
            <person name="Pursley I."/>
            <person name="Horton D.L."/>
            <person name="Alikhan N.F."/>
            <person name="Baker D."/>
            <person name="Gharbi K."/>
            <person name="Hall N."/>
            <person name="Watson M."/>
            <person name="Adriaenssens E.M."/>
            <person name="Foster-Nyarko E."/>
            <person name="Jarju S."/>
            <person name="Secka A."/>
            <person name="Antonio M."/>
            <person name="Oren A."/>
            <person name="Chaudhuri R.R."/>
            <person name="La Ragione R."/>
            <person name="Hildebrand F."/>
            <person name="Pallen M.J."/>
        </authorList>
    </citation>
    <scope>NUCLEOTIDE SEQUENCE</scope>
    <source>
        <strain evidence="3">Gambia16-930</strain>
    </source>
</reference>
<dbReference type="GO" id="GO:0070004">
    <property type="term" value="F:cysteine-type exopeptidase activity"/>
    <property type="evidence" value="ECO:0007669"/>
    <property type="project" value="InterPro"/>
</dbReference>
<dbReference type="AlphaFoldDB" id="A0A9D1RIU1"/>
<name>A0A9D1RIU1_9BACT</name>
<keyword evidence="2" id="KW-0732">Signal</keyword>
<reference evidence="3" key="2">
    <citation type="submission" date="2021-04" db="EMBL/GenBank/DDBJ databases">
        <authorList>
            <person name="Gilroy R."/>
        </authorList>
    </citation>
    <scope>NUCLEOTIDE SEQUENCE</scope>
    <source>
        <strain evidence="3">Gambia16-930</strain>
    </source>
</reference>
<dbReference type="PROSITE" id="PS51257">
    <property type="entry name" value="PROKAR_LIPOPROTEIN"/>
    <property type="match status" value="1"/>
</dbReference>